<proteinExistence type="predicted"/>
<comment type="caution">
    <text evidence="1">The sequence shown here is derived from an EMBL/GenBank/DDBJ whole genome shotgun (WGS) entry which is preliminary data.</text>
</comment>
<protein>
    <submittedName>
        <fullName evidence="1">Uncharacterized protein</fullName>
    </submittedName>
</protein>
<dbReference type="EMBL" id="JBBYHR010000001">
    <property type="protein sequence ID" value="MEL1243110.1"/>
    <property type="molecule type" value="Genomic_DNA"/>
</dbReference>
<evidence type="ECO:0000313" key="1">
    <source>
        <dbReference type="EMBL" id="MEL1243110.1"/>
    </source>
</evidence>
<dbReference type="RefSeq" id="WP_341695428.1">
    <property type="nucleotide sequence ID" value="NZ_JBBYHR010000001.1"/>
</dbReference>
<name>A0ABU9HSH3_9FLAO</name>
<evidence type="ECO:0000313" key="2">
    <source>
        <dbReference type="Proteomes" id="UP001464555"/>
    </source>
</evidence>
<keyword evidence="2" id="KW-1185">Reference proteome</keyword>
<accession>A0ABU9HSH3</accession>
<gene>
    <name evidence="1" type="ORF">AAEO56_02455</name>
</gene>
<sequence length="145" mass="16218">MNLIPLTIPGVSIAMENQIEPIGNIIFTVPRSKTPLVPLVDAMYVKEAIQICIVVFIDATLSPNFTVYQHNAISDDGSAIVQFFIQYDGKESQQINFNAYQLSFQLNAMHLPKDFPLFGIDQIQAFLWDSDPVASRGTITNVQRN</sequence>
<organism evidence="1 2">
    <name type="scientific">Flavobacterium arundinis</name>
    <dbReference type="NCBI Taxonomy" id="3139143"/>
    <lineage>
        <taxon>Bacteria</taxon>
        <taxon>Pseudomonadati</taxon>
        <taxon>Bacteroidota</taxon>
        <taxon>Flavobacteriia</taxon>
        <taxon>Flavobacteriales</taxon>
        <taxon>Flavobacteriaceae</taxon>
        <taxon>Flavobacterium</taxon>
    </lineage>
</organism>
<dbReference type="Proteomes" id="UP001464555">
    <property type="component" value="Unassembled WGS sequence"/>
</dbReference>
<reference evidence="1 2" key="1">
    <citation type="submission" date="2024-04" db="EMBL/GenBank/DDBJ databases">
        <title>Flavobacterium sp. DGU11 16S ribosomal RNA gene Genome sequencing and assembly.</title>
        <authorList>
            <person name="Park S."/>
        </authorList>
    </citation>
    <scope>NUCLEOTIDE SEQUENCE [LARGE SCALE GENOMIC DNA]</scope>
    <source>
        <strain evidence="1 2">DGU11</strain>
    </source>
</reference>